<evidence type="ECO:0000313" key="9">
    <source>
        <dbReference type="Proteomes" id="UP001497497"/>
    </source>
</evidence>
<protein>
    <recommendedName>
        <fullName evidence="7">XK-related protein</fullName>
    </recommendedName>
</protein>
<gene>
    <name evidence="8" type="ORF">GSLYS_00021317001</name>
</gene>
<evidence type="ECO:0000256" key="1">
    <source>
        <dbReference type="ARBA" id="ARBA00004651"/>
    </source>
</evidence>
<comment type="subcellular location">
    <subcellularLocation>
        <location evidence="1">Cell membrane</location>
        <topology evidence="1">Multi-pass membrane protein</topology>
    </subcellularLocation>
    <subcellularLocation>
        <location evidence="7">Membrane</location>
        <topology evidence="7">Multi-pass membrane protein</topology>
    </subcellularLocation>
</comment>
<dbReference type="GO" id="GO:0005886">
    <property type="term" value="C:plasma membrane"/>
    <property type="evidence" value="ECO:0007669"/>
    <property type="project" value="UniProtKB-SubCell"/>
</dbReference>
<name>A0AAV2ILY0_LYMST</name>
<accession>A0AAV2ILY0</accession>
<feature type="transmembrane region" description="Helical" evidence="7">
    <location>
        <begin position="116"/>
        <end position="139"/>
    </location>
</feature>
<sequence length="175" mass="19754">LVSITWALSTFRRSLPEVDFDLVVISWPGTALKHLWRGGELLVRAIALGLFASIYTHWLFLVLGLHWAAMLVCLCIPLMASVDWAGVGCARRTLNGAMTSFVYIFVFINTSPENAVFRYTFFYVIIFLENATLITVWLIQSSSDELSDNVAFVYVAAFAFVTAIASMIVYYKFFH</sequence>
<dbReference type="InterPro" id="IPR050895">
    <property type="entry name" value="XK-related_scramblase"/>
</dbReference>
<evidence type="ECO:0000256" key="3">
    <source>
        <dbReference type="ARBA" id="ARBA00022475"/>
    </source>
</evidence>
<comment type="caution">
    <text evidence="8">The sequence shown here is derived from an EMBL/GenBank/DDBJ whole genome shotgun (WGS) entry which is preliminary data.</text>
</comment>
<comment type="similarity">
    <text evidence="2 7">Belongs to the XK family.</text>
</comment>
<evidence type="ECO:0000256" key="5">
    <source>
        <dbReference type="ARBA" id="ARBA00022989"/>
    </source>
</evidence>
<organism evidence="8 9">
    <name type="scientific">Lymnaea stagnalis</name>
    <name type="common">Great pond snail</name>
    <name type="synonym">Helix stagnalis</name>
    <dbReference type="NCBI Taxonomy" id="6523"/>
    <lineage>
        <taxon>Eukaryota</taxon>
        <taxon>Metazoa</taxon>
        <taxon>Spiralia</taxon>
        <taxon>Lophotrochozoa</taxon>
        <taxon>Mollusca</taxon>
        <taxon>Gastropoda</taxon>
        <taxon>Heterobranchia</taxon>
        <taxon>Euthyneura</taxon>
        <taxon>Panpulmonata</taxon>
        <taxon>Hygrophila</taxon>
        <taxon>Lymnaeoidea</taxon>
        <taxon>Lymnaeidae</taxon>
        <taxon>Lymnaea</taxon>
    </lineage>
</organism>
<keyword evidence="4 7" id="KW-0812">Transmembrane</keyword>
<dbReference type="EMBL" id="CAXITT010001135">
    <property type="protein sequence ID" value="CAL1548000.1"/>
    <property type="molecule type" value="Genomic_DNA"/>
</dbReference>
<keyword evidence="6 7" id="KW-0472">Membrane</keyword>
<proteinExistence type="inferred from homology"/>
<feature type="transmembrane region" description="Helical" evidence="7">
    <location>
        <begin position="67"/>
        <end position="86"/>
    </location>
</feature>
<evidence type="ECO:0000256" key="6">
    <source>
        <dbReference type="ARBA" id="ARBA00023136"/>
    </source>
</evidence>
<feature type="non-terminal residue" evidence="8">
    <location>
        <position position="1"/>
    </location>
</feature>
<dbReference type="AlphaFoldDB" id="A0AAV2ILY0"/>
<dbReference type="PANTHER" id="PTHR16024">
    <property type="entry name" value="XK-RELATED PROTEIN"/>
    <property type="match status" value="1"/>
</dbReference>
<dbReference type="Pfam" id="PF09815">
    <property type="entry name" value="XK-related"/>
    <property type="match status" value="1"/>
</dbReference>
<evidence type="ECO:0000313" key="8">
    <source>
        <dbReference type="EMBL" id="CAL1548000.1"/>
    </source>
</evidence>
<dbReference type="PANTHER" id="PTHR16024:SF4">
    <property type="entry name" value="XK-RELATED PROTEIN"/>
    <property type="match status" value="1"/>
</dbReference>
<reference evidence="8 9" key="1">
    <citation type="submission" date="2024-04" db="EMBL/GenBank/DDBJ databases">
        <authorList>
            <consortium name="Genoscope - CEA"/>
            <person name="William W."/>
        </authorList>
    </citation>
    <scope>NUCLEOTIDE SEQUENCE [LARGE SCALE GENOMIC DNA]</scope>
</reference>
<feature type="non-terminal residue" evidence="8">
    <location>
        <position position="175"/>
    </location>
</feature>
<evidence type="ECO:0000256" key="2">
    <source>
        <dbReference type="ARBA" id="ARBA00008789"/>
    </source>
</evidence>
<keyword evidence="3" id="KW-1003">Cell membrane</keyword>
<keyword evidence="9" id="KW-1185">Reference proteome</keyword>
<feature type="transmembrane region" description="Helical" evidence="7">
    <location>
        <begin position="151"/>
        <end position="171"/>
    </location>
</feature>
<feature type="transmembrane region" description="Helical" evidence="7">
    <location>
        <begin position="41"/>
        <end position="61"/>
    </location>
</feature>
<evidence type="ECO:0000256" key="4">
    <source>
        <dbReference type="ARBA" id="ARBA00022692"/>
    </source>
</evidence>
<evidence type="ECO:0000256" key="7">
    <source>
        <dbReference type="RuleBase" id="RU910716"/>
    </source>
</evidence>
<dbReference type="Proteomes" id="UP001497497">
    <property type="component" value="Unassembled WGS sequence"/>
</dbReference>
<keyword evidence="5 7" id="KW-1133">Transmembrane helix</keyword>
<dbReference type="InterPro" id="IPR018629">
    <property type="entry name" value="XK-rel"/>
</dbReference>